<organism evidence="1 2">
    <name type="scientific">Aspergillus fijiensis CBS 313.89</name>
    <dbReference type="NCBI Taxonomy" id="1448319"/>
    <lineage>
        <taxon>Eukaryota</taxon>
        <taxon>Fungi</taxon>
        <taxon>Dikarya</taxon>
        <taxon>Ascomycota</taxon>
        <taxon>Pezizomycotina</taxon>
        <taxon>Eurotiomycetes</taxon>
        <taxon>Eurotiomycetidae</taxon>
        <taxon>Eurotiales</taxon>
        <taxon>Aspergillaceae</taxon>
        <taxon>Aspergillus</taxon>
    </lineage>
</organism>
<dbReference type="RefSeq" id="XP_040806238.1">
    <property type="nucleotide sequence ID" value="XM_040948230.1"/>
</dbReference>
<reference evidence="1 2" key="1">
    <citation type="submission" date="2018-02" db="EMBL/GenBank/DDBJ databases">
        <title>The genomes of Aspergillus section Nigri reveals drivers in fungal speciation.</title>
        <authorList>
            <consortium name="DOE Joint Genome Institute"/>
            <person name="Vesth T.C."/>
            <person name="Nybo J."/>
            <person name="Theobald S."/>
            <person name="Brandl J."/>
            <person name="Frisvad J.C."/>
            <person name="Nielsen K.F."/>
            <person name="Lyhne E.K."/>
            <person name="Kogle M.E."/>
            <person name="Kuo A."/>
            <person name="Riley R."/>
            <person name="Clum A."/>
            <person name="Nolan M."/>
            <person name="Lipzen A."/>
            <person name="Salamov A."/>
            <person name="Henrissat B."/>
            <person name="Wiebenga A."/>
            <person name="De vries R.P."/>
            <person name="Grigoriev I.V."/>
            <person name="Mortensen U.H."/>
            <person name="Andersen M.R."/>
            <person name="Baker S.E."/>
        </authorList>
    </citation>
    <scope>NUCLEOTIDE SEQUENCE [LARGE SCALE GENOMIC DNA]</scope>
    <source>
        <strain evidence="1 2">CBS 313.89</strain>
    </source>
</reference>
<evidence type="ECO:0000313" key="2">
    <source>
        <dbReference type="Proteomes" id="UP000249789"/>
    </source>
</evidence>
<name>A0A8G1S046_9EURO</name>
<sequence length="122" mass="13403">MEVIKTATFGLAPVAIEPLASFYLAALTEIQQTYHRLPAIAELDLRFTPVSGQSKTIGGSLVFPFLLSATERTTLNQRKSGFANVVHALSTQTLFVGMNMEVKVFFSSFELQKQELATMDVS</sequence>
<dbReference type="AlphaFoldDB" id="A0A8G1S046"/>
<dbReference type="Proteomes" id="UP000249789">
    <property type="component" value="Unassembled WGS sequence"/>
</dbReference>
<keyword evidence="2" id="KW-1185">Reference proteome</keyword>
<accession>A0A8G1S046</accession>
<protein>
    <submittedName>
        <fullName evidence="1">Uncharacterized protein</fullName>
    </submittedName>
</protein>
<dbReference type="EMBL" id="KZ824623">
    <property type="protein sequence ID" value="RAK82228.1"/>
    <property type="molecule type" value="Genomic_DNA"/>
</dbReference>
<proteinExistence type="predicted"/>
<evidence type="ECO:0000313" key="1">
    <source>
        <dbReference type="EMBL" id="RAK82228.1"/>
    </source>
</evidence>
<dbReference type="GeneID" id="63865563"/>
<dbReference type="OrthoDB" id="4407877at2759"/>
<gene>
    <name evidence="1" type="ORF">BO72DRAFT_491852</name>
</gene>
<dbReference type="VEuPathDB" id="FungiDB:BO72DRAFT_491852"/>